<keyword evidence="2 7" id="KW-0963">Cytoplasm</keyword>
<evidence type="ECO:0000313" key="9">
    <source>
        <dbReference type="Proteomes" id="UP000037405"/>
    </source>
</evidence>
<proteinExistence type="inferred from homology"/>
<organism evidence="8 9">
    <name type="scientific">Rossellomorea marisflavi</name>
    <dbReference type="NCBI Taxonomy" id="189381"/>
    <lineage>
        <taxon>Bacteria</taxon>
        <taxon>Bacillati</taxon>
        <taxon>Bacillota</taxon>
        <taxon>Bacilli</taxon>
        <taxon>Bacillales</taxon>
        <taxon>Bacillaceae</taxon>
        <taxon>Rossellomorea</taxon>
    </lineage>
</organism>
<evidence type="ECO:0000256" key="6">
    <source>
        <dbReference type="ARBA" id="ARBA00022691"/>
    </source>
</evidence>
<gene>
    <name evidence="7" type="primary">rsmH</name>
    <name evidence="8" type="ORF">AF331_07010</name>
</gene>
<dbReference type="OrthoDB" id="9806637at2"/>
<evidence type="ECO:0000256" key="5">
    <source>
        <dbReference type="ARBA" id="ARBA00022679"/>
    </source>
</evidence>
<keyword evidence="6 7" id="KW-0949">S-adenosyl-L-methionine</keyword>
<dbReference type="Proteomes" id="UP000037405">
    <property type="component" value="Unassembled WGS sequence"/>
</dbReference>
<feature type="binding site" evidence="7">
    <location>
        <position position="107"/>
    </location>
    <ligand>
        <name>S-adenosyl-L-methionine</name>
        <dbReference type="ChEBI" id="CHEBI:59789"/>
    </ligand>
</feature>
<protein>
    <recommendedName>
        <fullName evidence="7">Ribosomal RNA small subunit methyltransferase H</fullName>
        <ecNumber evidence="7">2.1.1.199</ecNumber>
    </recommendedName>
    <alternativeName>
        <fullName evidence="7">16S rRNA m(4)C1402 methyltransferase</fullName>
    </alternativeName>
    <alternativeName>
        <fullName evidence="7">rRNA (cytosine-N(4)-)-methyltransferase RsmH</fullName>
    </alternativeName>
</protein>
<comment type="subcellular location">
    <subcellularLocation>
        <location evidence="7">Cytoplasm</location>
    </subcellularLocation>
</comment>
<dbReference type="Gene3D" id="3.40.50.150">
    <property type="entry name" value="Vaccinia Virus protein VP39"/>
    <property type="match status" value="1"/>
</dbReference>
<evidence type="ECO:0000256" key="4">
    <source>
        <dbReference type="ARBA" id="ARBA00022603"/>
    </source>
</evidence>
<dbReference type="GO" id="GO:0071424">
    <property type="term" value="F:rRNA (cytosine-N4-)-methyltransferase activity"/>
    <property type="evidence" value="ECO:0007669"/>
    <property type="project" value="UniProtKB-UniRule"/>
</dbReference>
<sequence length="311" mass="34866">MFKHTTVLLKETVDGLNIQPDGIYVDCTLGGAGHSEYLAGQLSSQGHLYCFDQDETAIAHAKEKLEAFSDRITFVQSNFRNLKAELANLDVHNVDGVLYDLGVSSPQLDTPERGFSYHHDAPLDMRMDLQGELSAFHVVNHWSFEDLVRIFYRYGEEKFSKQIARKIEAAREKKPIETTGELVELIKDGIPAPARRKGGHPAKRVFQAIRIAVNDELGAFEDSLEQAIDILSPGGRVSVITFHSLEDRMCKTMFKEKAAGPQLPPGLPVIPEGYEPELKLITRKPILPSEDELEMNNRARSAKLRIAEKNK</sequence>
<dbReference type="AlphaFoldDB" id="A0A0M0GR09"/>
<dbReference type="FunFam" id="1.10.150.170:FF:000001">
    <property type="entry name" value="Ribosomal RNA small subunit methyltransferase H"/>
    <property type="match status" value="1"/>
</dbReference>
<evidence type="ECO:0000256" key="2">
    <source>
        <dbReference type="ARBA" id="ARBA00022490"/>
    </source>
</evidence>
<dbReference type="EMBL" id="LGUE01000001">
    <property type="protein sequence ID" value="KON92198.1"/>
    <property type="molecule type" value="Genomic_DNA"/>
</dbReference>
<dbReference type="GO" id="GO:0070475">
    <property type="term" value="P:rRNA base methylation"/>
    <property type="evidence" value="ECO:0007669"/>
    <property type="project" value="UniProtKB-UniRule"/>
</dbReference>
<dbReference type="NCBIfam" id="TIGR00006">
    <property type="entry name" value="16S rRNA (cytosine(1402)-N(4))-methyltransferase RsmH"/>
    <property type="match status" value="1"/>
</dbReference>
<comment type="similarity">
    <text evidence="1 7">Belongs to the methyltransferase superfamily. RsmH family.</text>
</comment>
<dbReference type="STRING" id="189381.GCA_900166615_02874"/>
<dbReference type="EC" id="2.1.1.199" evidence="7"/>
<dbReference type="PANTHER" id="PTHR11265">
    <property type="entry name" value="S-ADENOSYL-METHYLTRANSFERASE MRAW"/>
    <property type="match status" value="1"/>
</dbReference>
<dbReference type="PIRSF" id="PIRSF004486">
    <property type="entry name" value="MraW"/>
    <property type="match status" value="1"/>
</dbReference>
<evidence type="ECO:0000256" key="1">
    <source>
        <dbReference type="ARBA" id="ARBA00010396"/>
    </source>
</evidence>
<accession>A0A0M0GR09</accession>
<reference evidence="9" key="1">
    <citation type="submission" date="2015-07" db="EMBL/GenBank/DDBJ databases">
        <title>Fjat-14235 jcm11544.</title>
        <authorList>
            <person name="Liu B."/>
            <person name="Wang J."/>
            <person name="Zhu Y."/>
            <person name="Liu G."/>
            <person name="Chen Q."/>
            <person name="Chen Z."/>
            <person name="Lan J."/>
            <person name="Che J."/>
            <person name="Ge C."/>
            <person name="Shi H."/>
            <person name="Pan Z."/>
            <person name="Liu X."/>
        </authorList>
    </citation>
    <scope>NUCLEOTIDE SEQUENCE [LARGE SCALE GENOMIC DNA]</scope>
    <source>
        <strain evidence="9">JCM 11544</strain>
    </source>
</reference>
<feature type="binding site" evidence="7">
    <location>
        <position position="52"/>
    </location>
    <ligand>
        <name>S-adenosyl-L-methionine</name>
        <dbReference type="ChEBI" id="CHEBI:59789"/>
    </ligand>
</feature>
<dbReference type="Gene3D" id="1.10.150.170">
    <property type="entry name" value="Putative methyltransferase TM0872, insert domain"/>
    <property type="match status" value="1"/>
</dbReference>
<dbReference type="GeneID" id="89534316"/>
<dbReference type="InterPro" id="IPR002903">
    <property type="entry name" value="RsmH"/>
</dbReference>
<evidence type="ECO:0000256" key="3">
    <source>
        <dbReference type="ARBA" id="ARBA00022552"/>
    </source>
</evidence>
<dbReference type="PATRIC" id="fig|189381.12.peg.1551"/>
<feature type="binding site" evidence="7">
    <location>
        <position position="79"/>
    </location>
    <ligand>
        <name>S-adenosyl-L-methionine</name>
        <dbReference type="ChEBI" id="CHEBI:59789"/>
    </ligand>
</feature>
<dbReference type="GO" id="GO:0005737">
    <property type="term" value="C:cytoplasm"/>
    <property type="evidence" value="ECO:0007669"/>
    <property type="project" value="UniProtKB-SubCell"/>
</dbReference>
<evidence type="ECO:0000313" key="8">
    <source>
        <dbReference type="EMBL" id="KON92198.1"/>
    </source>
</evidence>
<name>A0A0M0GR09_9BACI</name>
<dbReference type="InterPro" id="IPR029063">
    <property type="entry name" value="SAM-dependent_MTases_sf"/>
</dbReference>
<dbReference type="InterPro" id="IPR023397">
    <property type="entry name" value="SAM-dep_MeTrfase_MraW_recog"/>
</dbReference>
<dbReference type="PANTHER" id="PTHR11265:SF0">
    <property type="entry name" value="12S RRNA N4-METHYLCYTIDINE METHYLTRANSFERASE"/>
    <property type="match status" value="1"/>
</dbReference>
<comment type="catalytic activity">
    <reaction evidence="7">
        <text>cytidine(1402) in 16S rRNA + S-adenosyl-L-methionine = N(4)-methylcytidine(1402) in 16S rRNA + S-adenosyl-L-homocysteine + H(+)</text>
        <dbReference type="Rhea" id="RHEA:42928"/>
        <dbReference type="Rhea" id="RHEA-COMP:10286"/>
        <dbReference type="Rhea" id="RHEA-COMP:10287"/>
        <dbReference type="ChEBI" id="CHEBI:15378"/>
        <dbReference type="ChEBI" id="CHEBI:57856"/>
        <dbReference type="ChEBI" id="CHEBI:59789"/>
        <dbReference type="ChEBI" id="CHEBI:74506"/>
        <dbReference type="ChEBI" id="CHEBI:82748"/>
        <dbReference type="EC" id="2.1.1.199"/>
    </reaction>
</comment>
<dbReference type="SUPFAM" id="SSF81799">
    <property type="entry name" value="Putative methyltransferase TM0872, insert domain"/>
    <property type="match status" value="1"/>
</dbReference>
<feature type="binding site" evidence="7">
    <location>
        <begin position="32"/>
        <end position="34"/>
    </location>
    <ligand>
        <name>S-adenosyl-L-methionine</name>
        <dbReference type="ChEBI" id="CHEBI:59789"/>
    </ligand>
</feature>
<dbReference type="HAMAP" id="MF_01007">
    <property type="entry name" value="16SrRNA_methyltr_H"/>
    <property type="match status" value="1"/>
</dbReference>
<keyword evidence="4 7" id="KW-0489">Methyltransferase</keyword>
<comment type="caution">
    <text evidence="8">The sequence shown here is derived from an EMBL/GenBank/DDBJ whole genome shotgun (WGS) entry which is preliminary data.</text>
</comment>
<dbReference type="RefSeq" id="WP_053427379.1">
    <property type="nucleotide sequence ID" value="NZ_CP081870.1"/>
</dbReference>
<dbReference type="SUPFAM" id="SSF53335">
    <property type="entry name" value="S-adenosyl-L-methionine-dependent methyltransferases"/>
    <property type="match status" value="1"/>
</dbReference>
<keyword evidence="9" id="KW-1185">Reference proteome</keyword>
<keyword evidence="5 7" id="KW-0808">Transferase</keyword>
<keyword evidence="3 7" id="KW-0698">rRNA processing</keyword>
<feature type="binding site" evidence="7">
    <location>
        <position position="100"/>
    </location>
    <ligand>
        <name>S-adenosyl-L-methionine</name>
        <dbReference type="ChEBI" id="CHEBI:59789"/>
    </ligand>
</feature>
<dbReference type="Pfam" id="PF01795">
    <property type="entry name" value="Methyltransf_5"/>
    <property type="match status" value="1"/>
</dbReference>
<comment type="function">
    <text evidence="7">Specifically methylates the N4 position of cytidine in position 1402 (C1402) of 16S rRNA.</text>
</comment>
<evidence type="ECO:0000256" key="7">
    <source>
        <dbReference type="HAMAP-Rule" id="MF_01007"/>
    </source>
</evidence>